<proteinExistence type="inferred from homology"/>
<dbReference type="PANTHER" id="PTHR13068:SF181">
    <property type="entry name" value="MTERF TRANSCRIPTION FACTOR"/>
    <property type="match status" value="1"/>
</dbReference>
<evidence type="ECO:0000256" key="1">
    <source>
        <dbReference type="ARBA" id="ARBA00007692"/>
    </source>
</evidence>
<evidence type="ECO:0000256" key="3">
    <source>
        <dbReference type="ARBA" id="ARBA00022946"/>
    </source>
</evidence>
<keyword evidence="2" id="KW-0805">Transcription regulation</keyword>
<protein>
    <submittedName>
        <fullName evidence="4">Uncharacterized protein</fullName>
    </submittedName>
</protein>
<dbReference type="Gene3D" id="1.25.70.10">
    <property type="entry name" value="Transcription termination factor 3, mitochondrial"/>
    <property type="match status" value="1"/>
</dbReference>
<dbReference type="GO" id="GO:0003676">
    <property type="term" value="F:nucleic acid binding"/>
    <property type="evidence" value="ECO:0007669"/>
    <property type="project" value="InterPro"/>
</dbReference>
<dbReference type="InterPro" id="IPR003690">
    <property type="entry name" value="MTERF"/>
</dbReference>
<dbReference type="Pfam" id="PF02536">
    <property type="entry name" value="mTERF"/>
    <property type="match status" value="1"/>
</dbReference>
<dbReference type="AlphaFoldDB" id="A0A811RQX2"/>
<accession>A0A811RQX2</accession>
<dbReference type="GO" id="GO:0006353">
    <property type="term" value="P:DNA-templated transcription termination"/>
    <property type="evidence" value="ECO:0007669"/>
    <property type="project" value="UniProtKB-KW"/>
</dbReference>
<dbReference type="PANTHER" id="PTHR13068">
    <property type="entry name" value="CGI-12 PROTEIN-RELATED"/>
    <property type="match status" value="1"/>
</dbReference>
<gene>
    <name evidence="4" type="ORF">NCGR_LOCUS55461</name>
</gene>
<dbReference type="Proteomes" id="UP000604825">
    <property type="component" value="Unassembled WGS sequence"/>
</dbReference>
<organism evidence="4 5">
    <name type="scientific">Miscanthus lutarioriparius</name>
    <dbReference type="NCBI Taxonomy" id="422564"/>
    <lineage>
        <taxon>Eukaryota</taxon>
        <taxon>Viridiplantae</taxon>
        <taxon>Streptophyta</taxon>
        <taxon>Embryophyta</taxon>
        <taxon>Tracheophyta</taxon>
        <taxon>Spermatophyta</taxon>
        <taxon>Magnoliopsida</taxon>
        <taxon>Liliopsida</taxon>
        <taxon>Poales</taxon>
        <taxon>Poaceae</taxon>
        <taxon>PACMAD clade</taxon>
        <taxon>Panicoideae</taxon>
        <taxon>Andropogonodae</taxon>
        <taxon>Andropogoneae</taxon>
        <taxon>Saccharinae</taxon>
        <taxon>Miscanthus</taxon>
    </lineage>
</organism>
<evidence type="ECO:0000256" key="2">
    <source>
        <dbReference type="ARBA" id="ARBA00022472"/>
    </source>
</evidence>
<dbReference type="EMBL" id="CAJGYO010000016">
    <property type="protein sequence ID" value="CAD6272186.1"/>
    <property type="molecule type" value="Genomic_DNA"/>
</dbReference>
<keyword evidence="2" id="KW-0804">Transcription</keyword>
<keyword evidence="5" id="KW-1185">Reference proteome</keyword>
<comment type="caution">
    <text evidence="4">The sequence shown here is derived from an EMBL/GenBank/DDBJ whole genome shotgun (WGS) entry which is preliminary data.</text>
</comment>
<keyword evidence="3" id="KW-0809">Transit peptide</keyword>
<keyword evidence="2" id="KW-0806">Transcription termination</keyword>
<name>A0A811RQX2_9POAL</name>
<dbReference type="SMART" id="SM00733">
    <property type="entry name" value="Mterf"/>
    <property type="match status" value="3"/>
</dbReference>
<reference evidence="4" key="1">
    <citation type="submission" date="2020-10" db="EMBL/GenBank/DDBJ databases">
        <authorList>
            <person name="Han B."/>
            <person name="Lu T."/>
            <person name="Zhao Q."/>
            <person name="Huang X."/>
            <person name="Zhao Y."/>
        </authorList>
    </citation>
    <scope>NUCLEOTIDE SEQUENCE</scope>
</reference>
<dbReference type="OrthoDB" id="637682at2759"/>
<sequence length="241" mass="26160">MFASTICRRRLLRLCQIPSAACTNPSDALSHGHSSATLAAAPVSEPCPATVSYLLSCGLSPAAAAAHKLPIRSTAKADAVRALFRSYGFTDAEIADLVRRLPLILILDPNRILRPKLVLFASLGVKPRKLASYPILLTRNLDTHLVPCIQFLRSILGTDEDVCLAISRTPRALMADLEKSMHPAVDTLRCLGLPEESISKLVIIEMGVLMISPERICQIFEGLKEFGLGVTEKGFLYGIRA</sequence>
<comment type="similarity">
    <text evidence="1">Belongs to the mTERF family.</text>
</comment>
<evidence type="ECO:0000313" key="5">
    <source>
        <dbReference type="Proteomes" id="UP000604825"/>
    </source>
</evidence>
<evidence type="ECO:0000313" key="4">
    <source>
        <dbReference type="EMBL" id="CAD6272186.1"/>
    </source>
</evidence>
<dbReference type="InterPro" id="IPR038538">
    <property type="entry name" value="MTERF_sf"/>
</dbReference>